<evidence type="ECO:0000313" key="1">
    <source>
        <dbReference type="EMBL" id="SFJ05914.1"/>
    </source>
</evidence>
<protein>
    <recommendedName>
        <fullName evidence="3">Acyl carrier protein</fullName>
    </recommendedName>
</protein>
<dbReference type="InterPro" id="IPR036736">
    <property type="entry name" value="ACP-like_sf"/>
</dbReference>
<evidence type="ECO:0008006" key="3">
    <source>
        <dbReference type="Google" id="ProtNLM"/>
    </source>
</evidence>
<reference evidence="2" key="1">
    <citation type="submission" date="2016-10" db="EMBL/GenBank/DDBJ databases">
        <authorList>
            <person name="Varghese N."/>
            <person name="Submissions S."/>
        </authorList>
    </citation>
    <scope>NUCLEOTIDE SEQUENCE [LARGE SCALE GENOMIC DNA]</scope>
    <source>
        <strain evidence="2">XBD1002</strain>
    </source>
</reference>
<dbReference type="Proteomes" id="UP000182737">
    <property type="component" value="Unassembled WGS sequence"/>
</dbReference>
<evidence type="ECO:0000313" key="2">
    <source>
        <dbReference type="Proteomes" id="UP000182737"/>
    </source>
</evidence>
<dbReference type="EMBL" id="FORI01000013">
    <property type="protein sequence ID" value="SFJ05914.1"/>
    <property type="molecule type" value="Genomic_DNA"/>
</dbReference>
<name>A0A1I3N9K6_9SPIR</name>
<organism evidence="1 2">
    <name type="scientific">Treponema bryantii</name>
    <dbReference type="NCBI Taxonomy" id="163"/>
    <lineage>
        <taxon>Bacteria</taxon>
        <taxon>Pseudomonadati</taxon>
        <taxon>Spirochaetota</taxon>
        <taxon>Spirochaetia</taxon>
        <taxon>Spirochaetales</taxon>
        <taxon>Treponemataceae</taxon>
        <taxon>Treponema</taxon>
    </lineage>
</organism>
<accession>A0A1I3N9K6</accession>
<proteinExistence type="predicted"/>
<dbReference type="AlphaFoldDB" id="A0A1I3N9K6"/>
<keyword evidence="2" id="KW-1185">Reference proteome</keyword>
<sequence length="80" mass="9023">MSNLEKYNNVFVETFKINESELANLKYQDIPAWDSVGHMGLVAALEDAFDIMLDTTDIIDLSSYAKGKEILSKPDYGVEF</sequence>
<dbReference type="Gene3D" id="1.10.1200.10">
    <property type="entry name" value="ACP-like"/>
    <property type="match status" value="1"/>
</dbReference>
<dbReference type="RefSeq" id="WP_074933586.1">
    <property type="nucleotide sequence ID" value="NZ_FORI01000013.1"/>
</dbReference>
<dbReference type="OrthoDB" id="5326335at2"/>
<gene>
    <name evidence="1" type="ORF">SAMN04487775_11322</name>
</gene>
<dbReference type="SUPFAM" id="SSF47336">
    <property type="entry name" value="ACP-like"/>
    <property type="match status" value="1"/>
</dbReference>